<reference evidence="1 2" key="1">
    <citation type="submission" date="2020-03" db="EMBL/GenBank/DDBJ databases">
        <title>Whole genome sequencing of clinical and environmental type strains of Ochrobactrum.</title>
        <authorList>
            <person name="Dharne M."/>
        </authorList>
    </citation>
    <scope>NUCLEOTIDE SEQUENCE [LARGE SCALE GENOMIC DNA]</scope>
    <source>
        <strain evidence="1 2">DSM 22292</strain>
    </source>
</reference>
<dbReference type="EMBL" id="JAAVLR010000001">
    <property type="protein sequence ID" value="NKC27768.1"/>
    <property type="molecule type" value="Genomic_DNA"/>
</dbReference>
<accession>A0ABX1DS62</accession>
<protein>
    <recommendedName>
        <fullName evidence="3">Arc-like DNA binding domain-containing protein</fullName>
    </recommendedName>
</protein>
<keyword evidence="2" id="KW-1185">Reference proteome</keyword>
<gene>
    <name evidence="1" type="ORF">HED52_03480</name>
</gene>
<comment type="caution">
    <text evidence="1">The sequence shown here is derived from an EMBL/GenBank/DDBJ whole genome shotgun (WGS) entry which is preliminary data.</text>
</comment>
<dbReference type="RefSeq" id="WP_374846269.1">
    <property type="nucleotide sequence ID" value="NZ_JBHEEV010000004.1"/>
</dbReference>
<dbReference type="Proteomes" id="UP000568486">
    <property type="component" value="Unassembled WGS sequence"/>
</dbReference>
<evidence type="ECO:0000313" key="1">
    <source>
        <dbReference type="EMBL" id="NKC27768.1"/>
    </source>
</evidence>
<name>A0ABX1DS62_9HYPH</name>
<organism evidence="1 2">
    <name type="scientific">Brucella ciceri</name>
    <dbReference type="NCBI Taxonomy" id="391287"/>
    <lineage>
        <taxon>Bacteria</taxon>
        <taxon>Pseudomonadati</taxon>
        <taxon>Pseudomonadota</taxon>
        <taxon>Alphaproteobacteria</taxon>
        <taxon>Hyphomicrobiales</taxon>
        <taxon>Brucellaceae</taxon>
        <taxon>Brucella/Ochrobactrum group</taxon>
        <taxon>Brucella</taxon>
    </lineage>
</organism>
<evidence type="ECO:0008006" key="3">
    <source>
        <dbReference type="Google" id="ProtNLM"/>
    </source>
</evidence>
<evidence type="ECO:0000313" key="2">
    <source>
        <dbReference type="Proteomes" id="UP000568486"/>
    </source>
</evidence>
<sequence>MTETTTISVRLPPAEGAWLALRKKENRSSVNVEIVNAIRSAMAADPLTIAIHECTVPGDVFYTVSLGRHGDDFHEGHDRAGAFAAACAKAKELGLSRAAIRFFVEDFTMGARNV</sequence>
<proteinExistence type="predicted"/>